<dbReference type="Proteomes" id="UP001164539">
    <property type="component" value="Chromosome 1"/>
</dbReference>
<evidence type="ECO:0000313" key="2">
    <source>
        <dbReference type="Proteomes" id="UP001164539"/>
    </source>
</evidence>
<organism evidence="1 2">
    <name type="scientific">Melia azedarach</name>
    <name type="common">Chinaberry tree</name>
    <dbReference type="NCBI Taxonomy" id="155640"/>
    <lineage>
        <taxon>Eukaryota</taxon>
        <taxon>Viridiplantae</taxon>
        <taxon>Streptophyta</taxon>
        <taxon>Embryophyta</taxon>
        <taxon>Tracheophyta</taxon>
        <taxon>Spermatophyta</taxon>
        <taxon>Magnoliopsida</taxon>
        <taxon>eudicotyledons</taxon>
        <taxon>Gunneridae</taxon>
        <taxon>Pentapetalae</taxon>
        <taxon>rosids</taxon>
        <taxon>malvids</taxon>
        <taxon>Sapindales</taxon>
        <taxon>Meliaceae</taxon>
        <taxon>Melia</taxon>
    </lineage>
</organism>
<comment type="caution">
    <text evidence="1">The sequence shown here is derived from an EMBL/GenBank/DDBJ whole genome shotgun (WGS) entry which is preliminary data.</text>
</comment>
<name>A0ACC1Z324_MELAZ</name>
<protein>
    <submittedName>
        <fullName evidence="1">Glycine rich protein</fullName>
    </submittedName>
</protein>
<evidence type="ECO:0000313" key="1">
    <source>
        <dbReference type="EMBL" id="KAJ4730143.1"/>
    </source>
</evidence>
<gene>
    <name evidence="1" type="ORF">OWV82_002816</name>
</gene>
<dbReference type="EMBL" id="CM051394">
    <property type="protein sequence ID" value="KAJ4730143.1"/>
    <property type="molecule type" value="Genomic_DNA"/>
</dbReference>
<accession>A0ACC1Z324</accession>
<proteinExistence type="predicted"/>
<reference evidence="1 2" key="1">
    <citation type="journal article" date="2023" name="Science">
        <title>Complex scaffold remodeling in plant triterpene biosynthesis.</title>
        <authorList>
            <person name="De La Pena R."/>
            <person name="Hodgson H."/>
            <person name="Liu J.C."/>
            <person name="Stephenson M.J."/>
            <person name="Martin A.C."/>
            <person name="Owen C."/>
            <person name="Harkess A."/>
            <person name="Leebens-Mack J."/>
            <person name="Jimenez L.E."/>
            <person name="Osbourn A."/>
            <person name="Sattely E.S."/>
        </authorList>
    </citation>
    <scope>NUCLEOTIDE SEQUENCE [LARGE SCALE GENOMIC DNA]</scope>
    <source>
        <strain evidence="2">cv. JPN11</strain>
        <tissue evidence="1">Leaf</tissue>
    </source>
</reference>
<sequence length="123" mass="12927">MDPHRAFLLFGLLVAIVLLMISSEVAARDLAGFPTKTENVYEKGTETNRVNNDAKFYGSGGGSGYGEGSGYGGYPGYPGSYPGYPGSYPGYPGGYPVYRGGPGYGGYPYGYGGYGGFVPYHGR</sequence>
<keyword evidence="2" id="KW-1185">Reference proteome</keyword>